<dbReference type="EMBL" id="FOSB01000002">
    <property type="protein sequence ID" value="SFJ45368.1"/>
    <property type="molecule type" value="Genomic_DNA"/>
</dbReference>
<dbReference type="Proteomes" id="UP000183557">
    <property type="component" value="Unassembled WGS sequence"/>
</dbReference>
<name>A0A1I3RGG6_HALDA</name>
<proteinExistence type="predicted"/>
<accession>A0A1I3RGG6</accession>
<keyword evidence="3" id="KW-1185">Reference proteome</keyword>
<keyword evidence="1" id="KW-0175">Coiled coil</keyword>
<feature type="coiled-coil region" evidence="1">
    <location>
        <begin position="13"/>
        <end position="40"/>
    </location>
</feature>
<dbReference type="RefSeq" id="WP_075035328.1">
    <property type="nucleotide sequence ID" value="NZ_FOSB01000002.1"/>
</dbReference>
<dbReference type="OrthoDB" id="2972095at2"/>
<protein>
    <submittedName>
        <fullName evidence="2">Uncharacterized protein</fullName>
    </submittedName>
</protein>
<sequence>MNCKDCDYIYERLKQQEETIAQLVEIIAATNRRLTELDQRQHGFEHHIIRESPSLFTPST</sequence>
<evidence type="ECO:0000313" key="2">
    <source>
        <dbReference type="EMBL" id="SFJ45368.1"/>
    </source>
</evidence>
<evidence type="ECO:0000313" key="3">
    <source>
        <dbReference type="Proteomes" id="UP000183557"/>
    </source>
</evidence>
<gene>
    <name evidence="2" type="ORF">SAMN04487936_102234</name>
</gene>
<dbReference type="AlphaFoldDB" id="A0A1I3RGG6"/>
<evidence type="ECO:0000256" key="1">
    <source>
        <dbReference type="SAM" id="Coils"/>
    </source>
</evidence>
<reference evidence="3" key="1">
    <citation type="submission" date="2016-10" db="EMBL/GenBank/DDBJ databases">
        <authorList>
            <person name="Varghese N."/>
            <person name="Submissions S."/>
        </authorList>
    </citation>
    <scope>NUCLEOTIDE SEQUENCE [LARGE SCALE GENOMIC DNA]</scope>
    <source>
        <strain evidence="3">CGMCC 1.3704</strain>
    </source>
</reference>
<organism evidence="2 3">
    <name type="scientific">Halobacillus dabanensis</name>
    <dbReference type="NCBI Taxonomy" id="240302"/>
    <lineage>
        <taxon>Bacteria</taxon>
        <taxon>Bacillati</taxon>
        <taxon>Bacillota</taxon>
        <taxon>Bacilli</taxon>
        <taxon>Bacillales</taxon>
        <taxon>Bacillaceae</taxon>
        <taxon>Halobacillus</taxon>
    </lineage>
</organism>